<sequence length="194" mass="20936">MISQIAIPPIARRRRVRPILLLAALAGFAAPAPAWAQPVPGPDLVVLPIRLLDTSGEPRDQSAAHAERLAAMARDLAKRLGDMSRLGDASRLGEARRFGVVEMSAETLARACPETDAACILAQARATGARLAFVGVVHKSSTLIMQMFARVVDTVSGETRIARELNFRGDNDASWQRMTAFLAREIAAAERTKN</sequence>
<protein>
    <recommendedName>
        <fullName evidence="4">DUF2380 domain-containing protein</fullName>
    </recommendedName>
</protein>
<dbReference type="Proteomes" id="UP001549145">
    <property type="component" value="Unassembled WGS sequence"/>
</dbReference>
<dbReference type="InterPro" id="IPR021698">
    <property type="entry name" value="DUF3280"/>
</dbReference>
<evidence type="ECO:0000313" key="2">
    <source>
        <dbReference type="EMBL" id="MET3692060.1"/>
    </source>
</evidence>
<evidence type="ECO:0000256" key="1">
    <source>
        <dbReference type="SAM" id="SignalP"/>
    </source>
</evidence>
<dbReference type="EMBL" id="JBEPMM010000003">
    <property type="protein sequence ID" value="MET3692060.1"/>
    <property type="molecule type" value="Genomic_DNA"/>
</dbReference>
<comment type="caution">
    <text evidence="2">The sequence shown here is derived from an EMBL/GenBank/DDBJ whole genome shotgun (WGS) entry which is preliminary data.</text>
</comment>
<feature type="chain" id="PRO_5045218220" description="DUF2380 domain-containing protein" evidence="1">
    <location>
        <begin position="37"/>
        <end position="194"/>
    </location>
</feature>
<feature type="signal peptide" evidence="1">
    <location>
        <begin position="1"/>
        <end position="36"/>
    </location>
</feature>
<proteinExistence type="predicted"/>
<keyword evidence="1" id="KW-0732">Signal</keyword>
<reference evidence="2 3" key="1">
    <citation type="submission" date="2024-06" db="EMBL/GenBank/DDBJ databases">
        <title>Genomic Encyclopedia of Type Strains, Phase IV (KMG-IV): sequencing the most valuable type-strain genomes for metagenomic binning, comparative biology and taxonomic classification.</title>
        <authorList>
            <person name="Goeker M."/>
        </authorList>
    </citation>
    <scope>NUCLEOTIDE SEQUENCE [LARGE SCALE GENOMIC DNA]</scope>
    <source>
        <strain evidence="2 3">DSM 21331</strain>
    </source>
</reference>
<dbReference type="RefSeq" id="WP_238280430.1">
    <property type="nucleotide sequence ID" value="NZ_BPQL01000086.1"/>
</dbReference>
<accession>A0ABV2L5A4</accession>
<keyword evidence="3" id="KW-1185">Reference proteome</keyword>
<organism evidence="2 3">
    <name type="scientific">Methylobacterium goesingense</name>
    <dbReference type="NCBI Taxonomy" id="243690"/>
    <lineage>
        <taxon>Bacteria</taxon>
        <taxon>Pseudomonadati</taxon>
        <taxon>Pseudomonadota</taxon>
        <taxon>Alphaproteobacteria</taxon>
        <taxon>Hyphomicrobiales</taxon>
        <taxon>Methylobacteriaceae</taxon>
        <taxon>Methylobacterium</taxon>
    </lineage>
</organism>
<evidence type="ECO:0008006" key="4">
    <source>
        <dbReference type="Google" id="ProtNLM"/>
    </source>
</evidence>
<gene>
    <name evidence="2" type="ORF">ABID43_001591</name>
</gene>
<dbReference type="Pfam" id="PF11684">
    <property type="entry name" value="DUF3280"/>
    <property type="match status" value="1"/>
</dbReference>
<evidence type="ECO:0000313" key="3">
    <source>
        <dbReference type="Proteomes" id="UP001549145"/>
    </source>
</evidence>
<name>A0ABV2L5A4_9HYPH</name>